<evidence type="ECO:0000256" key="1">
    <source>
        <dbReference type="PROSITE-ProRule" id="PRU00023"/>
    </source>
</evidence>
<dbReference type="PRINTS" id="PR01415">
    <property type="entry name" value="ANKYRIN"/>
</dbReference>
<keyword evidence="3" id="KW-1185">Reference proteome</keyword>
<evidence type="ECO:0000313" key="3">
    <source>
        <dbReference type="Proteomes" id="UP000813444"/>
    </source>
</evidence>
<dbReference type="SMART" id="SM00248">
    <property type="entry name" value="ANK"/>
    <property type="match status" value="4"/>
</dbReference>
<dbReference type="InterPro" id="IPR002110">
    <property type="entry name" value="Ankyrin_rpt"/>
</dbReference>
<dbReference type="Proteomes" id="UP000813444">
    <property type="component" value="Unassembled WGS sequence"/>
</dbReference>
<reference evidence="2" key="1">
    <citation type="journal article" date="2021" name="Nat. Commun.">
        <title>Genetic determinants of endophytism in the Arabidopsis root mycobiome.</title>
        <authorList>
            <person name="Mesny F."/>
            <person name="Miyauchi S."/>
            <person name="Thiergart T."/>
            <person name="Pickel B."/>
            <person name="Atanasova L."/>
            <person name="Karlsson M."/>
            <person name="Huettel B."/>
            <person name="Barry K.W."/>
            <person name="Haridas S."/>
            <person name="Chen C."/>
            <person name="Bauer D."/>
            <person name="Andreopoulos W."/>
            <person name="Pangilinan J."/>
            <person name="LaButti K."/>
            <person name="Riley R."/>
            <person name="Lipzen A."/>
            <person name="Clum A."/>
            <person name="Drula E."/>
            <person name="Henrissat B."/>
            <person name="Kohler A."/>
            <person name="Grigoriev I.V."/>
            <person name="Martin F.M."/>
            <person name="Hacquard S."/>
        </authorList>
    </citation>
    <scope>NUCLEOTIDE SEQUENCE</scope>
    <source>
        <strain evidence="2">MPI-CAGE-CH-0235</strain>
    </source>
</reference>
<comment type="caution">
    <text evidence="2">The sequence shown here is derived from an EMBL/GenBank/DDBJ whole genome shotgun (WGS) entry which is preliminary data.</text>
</comment>
<dbReference type="PROSITE" id="PS50088">
    <property type="entry name" value="ANK_REPEAT"/>
    <property type="match status" value="2"/>
</dbReference>
<dbReference type="PANTHER" id="PTHR22677:SF4">
    <property type="entry name" value="USHER SYNDROME TYPE-1G PROTEIN-LIKE PROTEIN"/>
    <property type="match status" value="1"/>
</dbReference>
<sequence>MKVYPGPFLMQKTAFLTAIETEHLPTIRLFLRHGAVVSEPCKFGVRRTPLQRAAEMGNIEIVKLLVENGGHANEPAPPRGGGTSLQLAAWGGFTNIVRLLLQKGADVDAPPSDRDGTRHALLAAAIQGRADIVSILVQAGAGSGGKDRDLFRRAIKAADKKGHFPISKMLTHFMETGKVAGANPDWMLEEFIQFEPDG</sequence>
<protein>
    <submittedName>
        <fullName evidence="2">Ankyrin repeat-containing domain protein</fullName>
    </submittedName>
</protein>
<dbReference type="AlphaFoldDB" id="A0A8K0SKR3"/>
<dbReference type="Pfam" id="PF12796">
    <property type="entry name" value="Ank_2"/>
    <property type="match status" value="2"/>
</dbReference>
<dbReference type="Gene3D" id="1.25.40.20">
    <property type="entry name" value="Ankyrin repeat-containing domain"/>
    <property type="match status" value="1"/>
</dbReference>
<keyword evidence="1" id="KW-0040">ANK repeat</keyword>
<dbReference type="PROSITE" id="PS50297">
    <property type="entry name" value="ANK_REP_REGION"/>
    <property type="match status" value="2"/>
</dbReference>
<dbReference type="EMBL" id="JAGPNK010000011">
    <property type="protein sequence ID" value="KAH7311234.1"/>
    <property type="molecule type" value="Genomic_DNA"/>
</dbReference>
<gene>
    <name evidence="2" type="ORF">B0I35DRAFT_437740</name>
</gene>
<evidence type="ECO:0000313" key="2">
    <source>
        <dbReference type="EMBL" id="KAH7311234.1"/>
    </source>
</evidence>
<proteinExistence type="predicted"/>
<feature type="repeat" description="ANK" evidence="1">
    <location>
        <begin position="45"/>
        <end position="77"/>
    </location>
</feature>
<name>A0A8K0SKR3_9HYPO</name>
<accession>A0A8K0SKR3</accession>
<organism evidence="2 3">
    <name type="scientific">Stachybotrys elegans</name>
    <dbReference type="NCBI Taxonomy" id="80388"/>
    <lineage>
        <taxon>Eukaryota</taxon>
        <taxon>Fungi</taxon>
        <taxon>Dikarya</taxon>
        <taxon>Ascomycota</taxon>
        <taxon>Pezizomycotina</taxon>
        <taxon>Sordariomycetes</taxon>
        <taxon>Hypocreomycetidae</taxon>
        <taxon>Hypocreales</taxon>
        <taxon>Stachybotryaceae</taxon>
        <taxon>Stachybotrys</taxon>
    </lineage>
</organism>
<dbReference type="SUPFAM" id="SSF48403">
    <property type="entry name" value="Ankyrin repeat"/>
    <property type="match status" value="1"/>
</dbReference>
<feature type="repeat" description="ANK" evidence="1">
    <location>
        <begin position="80"/>
        <end position="112"/>
    </location>
</feature>
<dbReference type="PANTHER" id="PTHR22677">
    <property type="entry name" value="ANKYRIN REPEAT DOMAIN-CONTAINING PROTEIN 60"/>
    <property type="match status" value="1"/>
</dbReference>
<dbReference type="InterPro" id="IPR036770">
    <property type="entry name" value="Ankyrin_rpt-contain_sf"/>
</dbReference>
<dbReference type="OrthoDB" id="539213at2759"/>
<dbReference type="InterPro" id="IPR039323">
    <property type="entry name" value="ANKRD_45/46/60"/>
</dbReference>